<dbReference type="Proteomes" id="UP000299211">
    <property type="component" value="Unassembled WGS sequence"/>
</dbReference>
<dbReference type="Proteomes" id="UP000302139">
    <property type="component" value="Unassembled WGS sequence"/>
</dbReference>
<proteinExistence type="predicted"/>
<reference evidence="2 3" key="1">
    <citation type="submission" date="2019-04" db="EMBL/GenBank/DDBJ databases">
        <title>Draft genome sequences of Streptomyces avermitilis ATCC 31267.</title>
        <authorList>
            <person name="Komaki H."/>
            <person name="Tamura T."/>
            <person name="Hosoyama A."/>
        </authorList>
    </citation>
    <scope>NUCLEOTIDE SEQUENCE [LARGE SCALE GENOMIC DNA]</scope>
    <source>
        <strain evidence="2 3">ATCC 31267</strain>
    </source>
</reference>
<accession>A0A4D4MAZ6</accession>
<sequence>MTLSLVKYLTEMAEAKGREAWLTAAVFSCAGSTESAGSRGVPAAVRGLLSHSVSAGAASRSVLGQIQIVLRIAE</sequence>
<comment type="caution">
    <text evidence="1">The sequence shown here is derived from an EMBL/GenBank/DDBJ whole genome shotgun (WGS) entry which is preliminary data.</text>
</comment>
<evidence type="ECO:0000313" key="4">
    <source>
        <dbReference type="Proteomes" id="UP000302139"/>
    </source>
</evidence>
<organism evidence="1 4">
    <name type="scientific">Streptomyces avermitilis</name>
    <dbReference type="NCBI Taxonomy" id="33903"/>
    <lineage>
        <taxon>Bacteria</taxon>
        <taxon>Bacillati</taxon>
        <taxon>Actinomycetota</taxon>
        <taxon>Actinomycetes</taxon>
        <taxon>Kitasatosporales</taxon>
        <taxon>Streptomycetaceae</taxon>
        <taxon>Streptomyces</taxon>
    </lineage>
</organism>
<evidence type="ECO:0000313" key="1">
    <source>
        <dbReference type="EMBL" id="GDY69035.1"/>
    </source>
</evidence>
<evidence type="ECO:0000313" key="2">
    <source>
        <dbReference type="EMBL" id="GDY70582.1"/>
    </source>
</evidence>
<gene>
    <name evidence="1" type="ORF">SAV14893_084280</name>
    <name evidence="2" type="ORF">SAV31267_000670</name>
</gene>
<dbReference type="EMBL" id="BJHX01000001">
    <property type="protein sequence ID" value="GDY69035.1"/>
    <property type="molecule type" value="Genomic_DNA"/>
</dbReference>
<reference evidence="1 4" key="2">
    <citation type="submission" date="2019-04" db="EMBL/GenBank/DDBJ databases">
        <title>Draft genome sequences of Streptomyces avermitilis NBRC 14893.</title>
        <authorList>
            <person name="Komaki H."/>
            <person name="Tamura T."/>
            <person name="Hosoyama A."/>
        </authorList>
    </citation>
    <scope>NUCLEOTIDE SEQUENCE [LARGE SCALE GENOMIC DNA]</scope>
    <source>
        <strain evidence="1 4">NBRC 14893</strain>
    </source>
</reference>
<protein>
    <submittedName>
        <fullName evidence="1">Uncharacterized protein</fullName>
    </submittedName>
</protein>
<name>A0A4D4MAZ6_STRAX</name>
<dbReference type="AlphaFoldDB" id="A0A4D4MAZ6"/>
<dbReference type="RefSeq" id="WP_141666370.1">
    <property type="nucleotide sequence ID" value="NZ_KQ948602.1"/>
</dbReference>
<evidence type="ECO:0000313" key="3">
    <source>
        <dbReference type="Proteomes" id="UP000299211"/>
    </source>
</evidence>
<dbReference type="EMBL" id="BJHY01000001">
    <property type="protein sequence ID" value="GDY70582.1"/>
    <property type="molecule type" value="Genomic_DNA"/>
</dbReference>